<evidence type="ECO:0000313" key="8">
    <source>
        <dbReference type="Proteomes" id="UP000799118"/>
    </source>
</evidence>
<comment type="subcellular location">
    <subcellularLocation>
        <location evidence="1">Membrane</location>
        <topology evidence="1">Single-pass membrane protein</topology>
    </subcellularLocation>
</comment>
<dbReference type="Gene3D" id="1.20.5.100">
    <property type="entry name" value="Cytochrome c1, transmembrane anchor, C-terminal"/>
    <property type="match status" value="1"/>
</dbReference>
<reference evidence="7" key="1">
    <citation type="journal article" date="2019" name="Environ. Microbiol.">
        <title>Fungal ecological strategies reflected in gene transcription - a case study of two litter decomposers.</title>
        <authorList>
            <person name="Barbi F."/>
            <person name="Kohler A."/>
            <person name="Barry K."/>
            <person name="Baskaran P."/>
            <person name="Daum C."/>
            <person name="Fauchery L."/>
            <person name="Ihrmark K."/>
            <person name="Kuo A."/>
            <person name="LaButti K."/>
            <person name="Lipzen A."/>
            <person name="Morin E."/>
            <person name="Grigoriev I.V."/>
            <person name="Henrissat B."/>
            <person name="Lindahl B."/>
            <person name="Martin F."/>
        </authorList>
    </citation>
    <scope>NUCLEOTIDE SEQUENCE</scope>
    <source>
        <strain evidence="7">JB14</strain>
    </source>
</reference>
<dbReference type="AlphaFoldDB" id="A0A6A4IHS7"/>
<evidence type="ECO:0000256" key="1">
    <source>
        <dbReference type="ARBA" id="ARBA00004167"/>
    </source>
</evidence>
<keyword evidence="2 6" id="KW-0812">Transmembrane</keyword>
<keyword evidence="3 6" id="KW-1133">Transmembrane helix</keyword>
<dbReference type="Proteomes" id="UP000799118">
    <property type="component" value="Unassembled WGS sequence"/>
</dbReference>
<dbReference type="GO" id="GO:0016020">
    <property type="term" value="C:membrane"/>
    <property type="evidence" value="ECO:0007669"/>
    <property type="project" value="UniProtKB-SubCell"/>
</dbReference>
<dbReference type="PANTHER" id="PTHR15549:SF30">
    <property type="entry name" value="MID2 DOMAIN-CONTAINING PROTEIN"/>
    <property type="match status" value="1"/>
</dbReference>
<dbReference type="PANTHER" id="PTHR15549">
    <property type="entry name" value="PAIRED IMMUNOGLOBULIN-LIKE TYPE 2 RECEPTOR"/>
    <property type="match status" value="1"/>
</dbReference>
<gene>
    <name evidence="7" type="ORF">BT96DRAFT_984612</name>
</gene>
<evidence type="ECO:0000256" key="6">
    <source>
        <dbReference type="SAM" id="Phobius"/>
    </source>
</evidence>
<feature type="compositionally biased region" description="Polar residues" evidence="5">
    <location>
        <begin position="314"/>
        <end position="326"/>
    </location>
</feature>
<evidence type="ECO:0000256" key="5">
    <source>
        <dbReference type="SAM" id="MobiDB-lite"/>
    </source>
</evidence>
<feature type="region of interest" description="Disordered" evidence="5">
    <location>
        <begin position="167"/>
        <end position="197"/>
    </location>
</feature>
<name>A0A6A4IHS7_9AGAR</name>
<evidence type="ECO:0000256" key="2">
    <source>
        <dbReference type="ARBA" id="ARBA00022692"/>
    </source>
</evidence>
<keyword evidence="4 6" id="KW-0472">Membrane</keyword>
<protein>
    <submittedName>
        <fullName evidence="7">Uncharacterized protein</fullName>
    </submittedName>
</protein>
<evidence type="ECO:0000256" key="4">
    <source>
        <dbReference type="ARBA" id="ARBA00023136"/>
    </source>
</evidence>
<dbReference type="OrthoDB" id="2576311at2759"/>
<proteinExistence type="predicted"/>
<accession>A0A6A4IHS7</accession>
<organism evidence="7 8">
    <name type="scientific">Gymnopus androsaceus JB14</name>
    <dbReference type="NCBI Taxonomy" id="1447944"/>
    <lineage>
        <taxon>Eukaryota</taxon>
        <taxon>Fungi</taxon>
        <taxon>Dikarya</taxon>
        <taxon>Basidiomycota</taxon>
        <taxon>Agaricomycotina</taxon>
        <taxon>Agaricomycetes</taxon>
        <taxon>Agaricomycetidae</taxon>
        <taxon>Agaricales</taxon>
        <taxon>Marasmiineae</taxon>
        <taxon>Omphalotaceae</taxon>
        <taxon>Gymnopus</taxon>
    </lineage>
</organism>
<feature type="region of interest" description="Disordered" evidence="5">
    <location>
        <begin position="228"/>
        <end position="343"/>
    </location>
</feature>
<evidence type="ECO:0000313" key="7">
    <source>
        <dbReference type="EMBL" id="KAE9409550.1"/>
    </source>
</evidence>
<feature type="compositionally biased region" description="Polar residues" evidence="5">
    <location>
        <begin position="286"/>
        <end position="297"/>
    </location>
</feature>
<dbReference type="GO" id="GO:0071944">
    <property type="term" value="C:cell periphery"/>
    <property type="evidence" value="ECO:0007669"/>
    <property type="project" value="UniProtKB-ARBA"/>
</dbReference>
<keyword evidence="8" id="KW-1185">Reference proteome</keyword>
<evidence type="ECO:0000256" key="3">
    <source>
        <dbReference type="ARBA" id="ARBA00022989"/>
    </source>
</evidence>
<dbReference type="CDD" id="cd12087">
    <property type="entry name" value="TM_EGFR-like"/>
    <property type="match status" value="1"/>
</dbReference>
<feature type="compositionally biased region" description="Polar residues" evidence="5">
    <location>
        <begin position="253"/>
        <end position="266"/>
    </location>
</feature>
<feature type="transmembrane region" description="Helical" evidence="6">
    <location>
        <begin position="203"/>
        <end position="224"/>
    </location>
</feature>
<sequence length="343" mass="36144">MSLGTSGLSDSTRVAKAAPTKLFPFRLFFAIGLLISLSGRITIIPGVSAQFAPSCNASLDYGWSYNSLNQDPCVVATYLGQACASGYSIPSINSSRNILMDPLYGRSQLMEDNNESIMVRLQPKSANGLPSRCEFPDNIPSGTSVPHWAYLNVTAVLIQSEAQAVGDLPESSGTSIPTGSTSTPTPTPVPTPAKKSHSDVGPIAGGVVGGVIFLCLVAIVVIYLRRRRSRRRGRGKAPSSHVNSDLIPRPYPTSMSTHPQTSSAFTGTGFHASLPSASPKLYDPSDPSTFPSSVLTMSPSPPLHHGHSPQGSSETNNSTGYFSTGYHSVMPAAQGRQPGIPEV</sequence>
<dbReference type="EMBL" id="ML769387">
    <property type="protein sequence ID" value="KAE9409550.1"/>
    <property type="molecule type" value="Genomic_DNA"/>
</dbReference>
<feature type="compositionally biased region" description="Low complexity" evidence="5">
    <location>
        <begin position="169"/>
        <end position="184"/>
    </location>
</feature>
<dbReference type="InterPro" id="IPR051694">
    <property type="entry name" value="Immunoregulatory_rcpt-like"/>
</dbReference>